<reference evidence="1" key="1">
    <citation type="submission" date="2020-04" db="EMBL/GenBank/DDBJ databases">
        <authorList>
            <person name="Broberg M."/>
        </authorList>
    </citation>
    <scope>NUCLEOTIDE SEQUENCE</scope>
</reference>
<comment type="caution">
    <text evidence="1">The sequence shown here is derived from an EMBL/GenBank/DDBJ whole genome shotgun (WGS) entry which is preliminary data.</text>
</comment>
<evidence type="ECO:0000313" key="2">
    <source>
        <dbReference type="Proteomes" id="UP000836387"/>
    </source>
</evidence>
<name>A0ACA9TZF4_BIOOC</name>
<evidence type="ECO:0000313" key="1">
    <source>
        <dbReference type="EMBL" id="CAG9945962.1"/>
    </source>
</evidence>
<organism evidence="1 2">
    <name type="scientific">Clonostachys rosea f. rosea IK726</name>
    <dbReference type="NCBI Taxonomy" id="1349383"/>
    <lineage>
        <taxon>Eukaryota</taxon>
        <taxon>Fungi</taxon>
        <taxon>Dikarya</taxon>
        <taxon>Ascomycota</taxon>
        <taxon>Pezizomycotina</taxon>
        <taxon>Sordariomycetes</taxon>
        <taxon>Hypocreomycetidae</taxon>
        <taxon>Hypocreales</taxon>
        <taxon>Bionectriaceae</taxon>
        <taxon>Clonostachys</taxon>
    </lineage>
</organism>
<reference evidence="1" key="2">
    <citation type="submission" date="2021-10" db="EMBL/GenBank/DDBJ databases">
        <authorList>
            <person name="Piombo E."/>
        </authorList>
    </citation>
    <scope>NUCLEOTIDE SEQUENCE</scope>
</reference>
<gene>
    <name evidence="1" type="ORF">CRV2_00004841</name>
</gene>
<proteinExistence type="predicted"/>
<accession>A0ACA9TZF4</accession>
<keyword evidence="2" id="KW-1185">Reference proteome</keyword>
<dbReference type="Proteomes" id="UP000836387">
    <property type="component" value="Unassembled WGS sequence"/>
</dbReference>
<sequence length="205" mass="23233">MSFNYVNNRAILSKQFDLADYFLTITQPDQGNLAAAIRSRRADLVDSLLEQGAFLRYGTAPCWDEMSHPYNLTECGKPTTPLAEAIRVQDTGLIKRLEEYGALNRIVEAHREDFAAALFATVEVADSFFLQQLLATNPIKNYGWNSAIIDAIKLSHFGIDGAKINRPARWGVKRTPLQQACEMGRFEMVEFLPRMEEQPLYSLLR</sequence>
<dbReference type="EMBL" id="CADEHS020000010">
    <property type="protein sequence ID" value="CAG9945962.1"/>
    <property type="molecule type" value="Genomic_DNA"/>
</dbReference>
<protein>
    <submittedName>
        <fullName evidence="1">Uncharacterized protein</fullName>
    </submittedName>
</protein>